<proteinExistence type="predicted"/>
<protein>
    <submittedName>
        <fullName evidence="2">Uncharacterized protein</fullName>
    </submittedName>
</protein>
<keyword evidence="3" id="KW-1185">Reference proteome</keyword>
<dbReference type="AlphaFoldDB" id="A0A5C3LW76"/>
<accession>A0A5C3LW76</accession>
<reference evidence="2 3" key="1">
    <citation type="journal article" date="2019" name="Nat. Ecol. Evol.">
        <title>Megaphylogeny resolves global patterns of mushroom evolution.</title>
        <authorList>
            <person name="Varga T."/>
            <person name="Krizsan K."/>
            <person name="Foldi C."/>
            <person name="Dima B."/>
            <person name="Sanchez-Garcia M."/>
            <person name="Sanchez-Ramirez S."/>
            <person name="Szollosi G.J."/>
            <person name="Szarkandi J.G."/>
            <person name="Papp V."/>
            <person name="Albert L."/>
            <person name="Andreopoulos W."/>
            <person name="Angelini C."/>
            <person name="Antonin V."/>
            <person name="Barry K.W."/>
            <person name="Bougher N.L."/>
            <person name="Buchanan P."/>
            <person name="Buyck B."/>
            <person name="Bense V."/>
            <person name="Catcheside P."/>
            <person name="Chovatia M."/>
            <person name="Cooper J."/>
            <person name="Damon W."/>
            <person name="Desjardin D."/>
            <person name="Finy P."/>
            <person name="Geml J."/>
            <person name="Haridas S."/>
            <person name="Hughes K."/>
            <person name="Justo A."/>
            <person name="Karasinski D."/>
            <person name="Kautmanova I."/>
            <person name="Kiss B."/>
            <person name="Kocsube S."/>
            <person name="Kotiranta H."/>
            <person name="LaButti K.M."/>
            <person name="Lechner B.E."/>
            <person name="Liimatainen K."/>
            <person name="Lipzen A."/>
            <person name="Lukacs Z."/>
            <person name="Mihaltcheva S."/>
            <person name="Morgado L.N."/>
            <person name="Niskanen T."/>
            <person name="Noordeloos M.E."/>
            <person name="Ohm R.A."/>
            <person name="Ortiz-Santana B."/>
            <person name="Ovrebo C."/>
            <person name="Racz N."/>
            <person name="Riley R."/>
            <person name="Savchenko A."/>
            <person name="Shiryaev A."/>
            <person name="Soop K."/>
            <person name="Spirin V."/>
            <person name="Szebenyi C."/>
            <person name="Tomsovsky M."/>
            <person name="Tulloss R.E."/>
            <person name="Uehling J."/>
            <person name="Grigoriev I.V."/>
            <person name="Vagvolgyi C."/>
            <person name="Papp T."/>
            <person name="Martin F.M."/>
            <person name="Miettinen O."/>
            <person name="Hibbett D.S."/>
            <person name="Nagy L.G."/>
        </authorList>
    </citation>
    <scope>NUCLEOTIDE SEQUENCE [LARGE SCALE GENOMIC DNA]</scope>
    <source>
        <strain evidence="2 3">CBS 166.37</strain>
    </source>
</reference>
<evidence type="ECO:0000313" key="2">
    <source>
        <dbReference type="EMBL" id="TFK36623.1"/>
    </source>
</evidence>
<sequence length="160" mass="16838">MHRSTCSTNPAFNLTLSAVEQPAFTSCKRAISSVDTLTKKQAKKAKPALNVELAEGLMGEKGGKNQGAKGKPKRKAIKKTSAMKDAEVAAAEAKGDPDHLTHVEQVLTDSGASVAPPVCLQQSQEPSSFKAIPAAALGSHCLCQSEIVISAEIQNKEKDK</sequence>
<evidence type="ECO:0000256" key="1">
    <source>
        <dbReference type="SAM" id="MobiDB-lite"/>
    </source>
</evidence>
<feature type="region of interest" description="Disordered" evidence="1">
    <location>
        <begin position="57"/>
        <end position="102"/>
    </location>
</feature>
<gene>
    <name evidence="2" type="ORF">BDQ12DRAFT_667749</name>
</gene>
<dbReference type="EMBL" id="ML213613">
    <property type="protein sequence ID" value="TFK36623.1"/>
    <property type="molecule type" value="Genomic_DNA"/>
</dbReference>
<evidence type="ECO:0000313" key="3">
    <source>
        <dbReference type="Proteomes" id="UP000308652"/>
    </source>
</evidence>
<name>A0A5C3LW76_9AGAR</name>
<feature type="compositionally biased region" description="Basic and acidic residues" evidence="1">
    <location>
        <begin position="82"/>
        <end position="102"/>
    </location>
</feature>
<organism evidence="2 3">
    <name type="scientific">Crucibulum laeve</name>
    <dbReference type="NCBI Taxonomy" id="68775"/>
    <lineage>
        <taxon>Eukaryota</taxon>
        <taxon>Fungi</taxon>
        <taxon>Dikarya</taxon>
        <taxon>Basidiomycota</taxon>
        <taxon>Agaricomycotina</taxon>
        <taxon>Agaricomycetes</taxon>
        <taxon>Agaricomycetidae</taxon>
        <taxon>Agaricales</taxon>
        <taxon>Agaricineae</taxon>
        <taxon>Nidulariaceae</taxon>
        <taxon>Crucibulum</taxon>
    </lineage>
</organism>
<dbReference type="Proteomes" id="UP000308652">
    <property type="component" value="Unassembled WGS sequence"/>
</dbReference>